<feature type="transmembrane region" description="Helical" evidence="1">
    <location>
        <begin position="61"/>
        <end position="82"/>
    </location>
</feature>
<keyword evidence="1" id="KW-1133">Transmembrane helix</keyword>
<keyword evidence="1" id="KW-0472">Membrane</keyword>
<keyword evidence="1" id="KW-0812">Transmembrane</keyword>
<evidence type="ECO:0000256" key="1">
    <source>
        <dbReference type="SAM" id="Phobius"/>
    </source>
</evidence>
<evidence type="ECO:0000313" key="2">
    <source>
        <dbReference type="EMBL" id="SVC55203.1"/>
    </source>
</evidence>
<protein>
    <submittedName>
        <fullName evidence="2">Uncharacterized protein</fullName>
    </submittedName>
</protein>
<reference evidence="2" key="1">
    <citation type="submission" date="2018-05" db="EMBL/GenBank/DDBJ databases">
        <authorList>
            <person name="Lanie J.A."/>
            <person name="Ng W.-L."/>
            <person name="Kazmierczak K.M."/>
            <person name="Andrzejewski T.M."/>
            <person name="Davidsen T.M."/>
            <person name="Wayne K.J."/>
            <person name="Tettelin H."/>
            <person name="Glass J.I."/>
            <person name="Rusch D."/>
            <person name="Podicherti R."/>
            <person name="Tsui H.-C.T."/>
            <person name="Winkler M.E."/>
        </authorList>
    </citation>
    <scope>NUCLEOTIDE SEQUENCE</scope>
</reference>
<feature type="transmembrane region" description="Helical" evidence="1">
    <location>
        <begin position="166"/>
        <end position="185"/>
    </location>
</feature>
<dbReference type="EMBL" id="UINC01097473">
    <property type="protein sequence ID" value="SVC55203.1"/>
    <property type="molecule type" value="Genomic_DNA"/>
</dbReference>
<feature type="non-terminal residue" evidence="2">
    <location>
        <position position="186"/>
    </location>
</feature>
<feature type="transmembrane region" description="Helical" evidence="1">
    <location>
        <begin position="117"/>
        <end position="137"/>
    </location>
</feature>
<sequence length="186" mass="21295">MLLSLTNNVARLFFIFALFPFVSFGTNSMDSQPHYIFLAILAFILFAFNGLVFRKALLLQFFVFFGLIFILMVILLTLFLTTTNFDFLFIRATASYSALIITLIASIIYFETFGIPVKTIVIANIIYIFAALIQKYLGPEILDFLVISNGTPNHQSGEISLTPEHTFFGIVLFFFAWIHFVIYDYK</sequence>
<gene>
    <name evidence="2" type="ORF">METZ01_LOCUS308057</name>
</gene>
<feature type="transmembrane region" description="Helical" evidence="1">
    <location>
        <begin position="35"/>
        <end position="54"/>
    </location>
</feature>
<proteinExistence type="predicted"/>
<organism evidence="2">
    <name type="scientific">marine metagenome</name>
    <dbReference type="NCBI Taxonomy" id="408172"/>
    <lineage>
        <taxon>unclassified sequences</taxon>
        <taxon>metagenomes</taxon>
        <taxon>ecological metagenomes</taxon>
    </lineage>
</organism>
<accession>A0A382N1Y8</accession>
<feature type="transmembrane region" description="Helical" evidence="1">
    <location>
        <begin position="88"/>
        <end position="110"/>
    </location>
</feature>
<name>A0A382N1Y8_9ZZZZ</name>
<dbReference type="AlphaFoldDB" id="A0A382N1Y8"/>
<feature type="transmembrane region" description="Helical" evidence="1">
    <location>
        <begin position="12"/>
        <end position="29"/>
    </location>
</feature>